<evidence type="ECO:0000256" key="2">
    <source>
        <dbReference type="SAM" id="MobiDB-lite"/>
    </source>
</evidence>
<dbReference type="Proteomes" id="UP000326476">
    <property type="component" value="Unassembled WGS sequence"/>
</dbReference>
<dbReference type="PANTHER" id="PTHR46889:SF4">
    <property type="entry name" value="TRANSPOSASE INSO FOR INSERTION SEQUENCE ELEMENT IS911B-RELATED"/>
    <property type="match status" value="1"/>
</dbReference>
<dbReference type="Pfam" id="PF00665">
    <property type="entry name" value="rve"/>
    <property type="match status" value="1"/>
</dbReference>
<dbReference type="RefSeq" id="WP_101560582.1">
    <property type="nucleotide sequence ID" value="NZ_VYVN01000052.1"/>
</dbReference>
<name>A0A5N1BGU2_9LACT</name>
<dbReference type="InterPro" id="IPR050900">
    <property type="entry name" value="Transposase_IS3/IS150/IS904"/>
</dbReference>
<dbReference type="Pfam" id="PF13333">
    <property type="entry name" value="rve_2"/>
    <property type="match status" value="1"/>
</dbReference>
<dbReference type="SUPFAM" id="SSF53098">
    <property type="entry name" value="Ribonuclease H-like"/>
    <property type="match status" value="1"/>
</dbReference>
<evidence type="ECO:0000313" key="4">
    <source>
        <dbReference type="EMBL" id="KAA9237399.1"/>
    </source>
</evidence>
<accession>A0A5N1BGU2</accession>
<dbReference type="EMBL" id="VYVN01000052">
    <property type="protein sequence ID" value="KAA9237399.1"/>
    <property type="molecule type" value="Genomic_DNA"/>
</dbReference>
<dbReference type="Pfam" id="PF13276">
    <property type="entry name" value="HTH_21"/>
    <property type="match status" value="1"/>
</dbReference>
<dbReference type="PANTHER" id="PTHR46889">
    <property type="entry name" value="TRANSPOSASE INSF FOR INSERTION SEQUENCE IS3B-RELATED"/>
    <property type="match status" value="1"/>
</dbReference>
<dbReference type="InterPro" id="IPR009057">
    <property type="entry name" value="Homeodomain-like_sf"/>
</dbReference>
<dbReference type="InterPro" id="IPR055247">
    <property type="entry name" value="InsJ-like_HTH"/>
</dbReference>
<protein>
    <submittedName>
        <fullName evidence="4">IS3 family transposase</fullName>
    </submittedName>
</protein>
<dbReference type="SUPFAM" id="SSF48295">
    <property type="entry name" value="TrpR-like"/>
    <property type="match status" value="1"/>
</dbReference>
<dbReference type="PROSITE" id="PS50994">
    <property type="entry name" value="INTEGRASE"/>
    <property type="match status" value="1"/>
</dbReference>
<dbReference type="InterPro" id="IPR025948">
    <property type="entry name" value="HTH-like_dom"/>
</dbReference>
<dbReference type="Gene3D" id="1.10.10.60">
    <property type="entry name" value="Homeodomain-like"/>
    <property type="match status" value="1"/>
</dbReference>
<feature type="compositionally biased region" description="Basic residues" evidence="2">
    <location>
        <begin position="113"/>
        <end position="125"/>
    </location>
</feature>
<dbReference type="GO" id="GO:0043565">
    <property type="term" value="F:sequence-specific DNA binding"/>
    <property type="evidence" value="ECO:0007669"/>
    <property type="project" value="InterPro"/>
</dbReference>
<feature type="domain" description="Integrase catalytic" evidence="3">
    <location>
        <begin position="299"/>
        <end position="471"/>
    </location>
</feature>
<comment type="caution">
    <text evidence="4">The sequence shown here is derived from an EMBL/GenBank/DDBJ whole genome shotgun (WGS) entry which is preliminary data.</text>
</comment>
<reference evidence="5" key="1">
    <citation type="submission" date="2019-09" db="EMBL/GenBank/DDBJ databases">
        <title>Draft genome sequence assemblies of isolates from the urinary tract.</title>
        <authorList>
            <person name="Mores C.R."/>
            <person name="Putonti C."/>
            <person name="Wolfe A.J."/>
        </authorList>
    </citation>
    <scope>NUCLEOTIDE SEQUENCE [LARGE SCALE GENOMIC DNA]</scope>
    <source>
        <strain evidence="5">UMB8614</strain>
    </source>
</reference>
<dbReference type="InterPro" id="IPR036397">
    <property type="entry name" value="RNaseH_sf"/>
</dbReference>
<dbReference type="AlphaFoldDB" id="A0A5N1BGU2"/>
<evidence type="ECO:0000313" key="5">
    <source>
        <dbReference type="Proteomes" id="UP000326476"/>
    </source>
</evidence>
<proteinExistence type="predicted"/>
<dbReference type="NCBIfam" id="NF033516">
    <property type="entry name" value="transpos_IS3"/>
    <property type="match status" value="1"/>
</dbReference>
<gene>
    <name evidence="4" type="ORF">F6I34_09620</name>
</gene>
<dbReference type="InterPro" id="IPR012337">
    <property type="entry name" value="RNaseH-like_sf"/>
</dbReference>
<dbReference type="InterPro" id="IPR001584">
    <property type="entry name" value="Integrase_cat-core"/>
</dbReference>
<organism evidence="4 5">
    <name type="scientific">Aerococcus tenax</name>
    <dbReference type="NCBI Taxonomy" id="3078812"/>
    <lineage>
        <taxon>Bacteria</taxon>
        <taxon>Bacillati</taxon>
        <taxon>Bacillota</taxon>
        <taxon>Bacilli</taxon>
        <taxon>Lactobacillales</taxon>
        <taxon>Aerococcaceae</taxon>
        <taxon>Aerococcus</taxon>
    </lineage>
</organism>
<dbReference type="SUPFAM" id="SSF46689">
    <property type="entry name" value="Homeodomain-like"/>
    <property type="match status" value="1"/>
</dbReference>
<sequence length="475" mass="56224">MSKYSLEFKLNLVGDYIAKKGSYRTLANKAGIDPSILRRWVNNYYEFGVDGLKKRRTQQVYTVEFKLNAIELYESTEMSYRELANSLNMNNPSLIANWRRAYHERGLDGLSARKGRPPKVSKKKSQINQIKDSSETNQLSEAKIKELEQRITDLEIENKFLKGLRRRVAQKSQARKEEIVTEITRLHDEKYALKDILSVLKFPKSTYFYWKNKDEEIDKDADLKEEMKDIRETHKDYGYRRMRAELLSRGYKVSKNKVQRLMKIMGIQVTSYTRKTRKYNSYKGTIGEIAPNRINRRFDSTIPYQKITTDTTEFKYYYADDSGNYQTGKLYLDPYMDLFNREIISFKITHQPNGQSMLEGLQAAIEASKLCPYRRTFHSDQGWAYQMKSYTRLLKDHRIFQSMSRKGNCLDNSPMENFFSLLKQEVYYGRTYHSFEELAQAIEDFIIYYNGERIKEKLDFRSPIEFRLHHASFAA</sequence>
<evidence type="ECO:0000259" key="3">
    <source>
        <dbReference type="PROSITE" id="PS50994"/>
    </source>
</evidence>
<dbReference type="InterPro" id="IPR036388">
    <property type="entry name" value="WH-like_DNA-bd_sf"/>
</dbReference>
<dbReference type="Pfam" id="PF13518">
    <property type="entry name" value="HTH_28"/>
    <property type="match status" value="2"/>
</dbReference>
<keyword evidence="5" id="KW-1185">Reference proteome</keyword>
<comment type="function">
    <text evidence="1">Involved in the transposition of the insertion sequence.</text>
</comment>
<dbReference type="Gene3D" id="3.30.420.10">
    <property type="entry name" value="Ribonuclease H-like superfamily/Ribonuclease H"/>
    <property type="match status" value="1"/>
</dbReference>
<dbReference type="InterPro" id="IPR010921">
    <property type="entry name" value="Trp_repressor/repl_initiator"/>
</dbReference>
<feature type="region of interest" description="Disordered" evidence="2">
    <location>
        <begin position="109"/>
        <end position="134"/>
    </location>
</feature>
<dbReference type="GeneID" id="86859272"/>
<dbReference type="Gene3D" id="1.10.10.10">
    <property type="entry name" value="Winged helix-like DNA-binding domain superfamily/Winged helix DNA-binding domain"/>
    <property type="match status" value="1"/>
</dbReference>
<dbReference type="InterPro" id="IPR048020">
    <property type="entry name" value="Transpos_IS3"/>
</dbReference>
<evidence type="ECO:0000256" key="1">
    <source>
        <dbReference type="ARBA" id="ARBA00002286"/>
    </source>
</evidence>
<dbReference type="GO" id="GO:0015074">
    <property type="term" value="P:DNA integration"/>
    <property type="evidence" value="ECO:0007669"/>
    <property type="project" value="InterPro"/>
</dbReference>